<proteinExistence type="predicted"/>
<dbReference type="Proteomes" id="UP000070578">
    <property type="component" value="Unassembled WGS sequence"/>
</dbReference>
<dbReference type="AlphaFoldDB" id="A0A139BQ17"/>
<dbReference type="EMBL" id="LSLI01000123">
    <property type="protein sequence ID" value="KXS30903.1"/>
    <property type="molecule type" value="Genomic_DNA"/>
</dbReference>
<evidence type="ECO:0008006" key="3">
    <source>
        <dbReference type="Google" id="ProtNLM"/>
    </source>
</evidence>
<dbReference type="InterPro" id="IPR041893">
    <property type="entry name" value="ArdA_dom3"/>
</dbReference>
<sequence length="190" mass="21367">MENVNNITANNQFKSAAHQTACEKSYFAQPYSLDAAGFYFNDLTDYEEKAEACKDRWGNPVEEFEIQYIDGDDGALFNACGINQANLGTWFNDVEVLDDNEKAALFYLVSMTGYSVADALDKIDDVNLYSGHLEDAAEELFDECYAQSIPENLRNYIDYKAFANDCQQSGDMCEFEYEGETYTCTNASGI</sequence>
<dbReference type="InterPro" id="IPR009899">
    <property type="entry name" value="ArdA"/>
</dbReference>
<protein>
    <recommendedName>
        <fullName evidence="3">Antirestriction protein ArdA</fullName>
    </recommendedName>
</protein>
<dbReference type="Pfam" id="PF07275">
    <property type="entry name" value="ArdA"/>
    <property type="match status" value="1"/>
</dbReference>
<dbReference type="Gene3D" id="1.10.10.1190">
    <property type="entry name" value="Antirestriction protein ArdA, domain 3"/>
    <property type="match status" value="1"/>
</dbReference>
<organism evidence="1 2">
    <name type="scientific">Candidatus Gallionella acididurans</name>
    <dbReference type="NCBI Taxonomy" id="1796491"/>
    <lineage>
        <taxon>Bacteria</taxon>
        <taxon>Pseudomonadati</taxon>
        <taxon>Pseudomonadota</taxon>
        <taxon>Betaproteobacteria</taxon>
        <taxon>Nitrosomonadales</taxon>
        <taxon>Gallionellaceae</taxon>
        <taxon>Gallionella</taxon>
    </lineage>
</organism>
<reference evidence="1 2" key="1">
    <citation type="submission" date="2016-02" db="EMBL/GenBank/DDBJ databases">
        <authorList>
            <person name="Wen L."/>
            <person name="He K."/>
            <person name="Yang H."/>
        </authorList>
    </citation>
    <scope>NUCLEOTIDE SEQUENCE [LARGE SCALE GENOMIC DNA]</scope>
    <source>
        <strain evidence="1">ShG14-8</strain>
    </source>
</reference>
<name>A0A139BQ17_9PROT</name>
<evidence type="ECO:0000313" key="1">
    <source>
        <dbReference type="EMBL" id="KXS30903.1"/>
    </source>
</evidence>
<comment type="caution">
    <text evidence="1">The sequence shown here is derived from an EMBL/GenBank/DDBJ whole genome shotgun (WGS) entry which is preliminary data.</text>
</comment>
<accession>A0A139BQ17</accession>
<gene>
    <name evidence="1" type="ORF">AWT59_2977</name>
</gene>
<evidence type="ECO:0000313" key="2">
    <source>
        <dbReference type="Proteomes" id="UP000070578"/>
    </source>
</evidence>
<reference evidence="1 2" key="2">
    <citation type="submission" date="2016-03" db="EMBL/GenBank/DDBJ databases">
        <title>New uncultured bacterium of the family Gallionellaceae from acid mine drainage: description and reconstruction of genome based on metagenomic analysis of microbial community.</title>
        <authorList>
            <person name="Kadnikov V."/>
            <person name="Ivasenko D."/>
            <person name="Beletsky A."/>
            <person name="Mardanov A."/>
            <person name="Danilova E."/>
            <person name="Pimenov N."/>
            <person name="Karnachuk O."/>
            <person name="Ravin N."/>
        </authorList>
    </citation>
    <scope>NUCLEOTIDE SEQUENCE [LARGE SCALE GENOMIC DNA]</scope>
    <source>
        <strain evidence="1">ShG14-8</strain>
    </source>
</reference>